<name>A0A0S4JGW3_BODSA</name>
<dbReference type="OrthoDB" id="437457at2759"/>
<dbReference type="Pfam" id="PF01753">
    <property type="entry name" value="zf-MYND"/>
    <property type="match status" value="2"/>
</dbReference>
<feature type="region of interest" description="Disordered" evidence="5">
    <location>
        <begin position="372"/>
        <end position="410"/>
    </location>
</feature>
<keyword evidence="8" id="KW-1185">Reference proteome</keyword>
<dbReference type="Proteomes" id="UP000051952">
    <property type="component" value="Unassembled WGS sequence"/>
</dbReference>
<feature type="compositionally biased region" description="Polar residues" evidence="5">
    <location>
        <begin position="271"/>
        <end position="282"/>
    </location>
</feature>
<feature type="compositionally biased region" description="Low complexity" evidence="5">
    <location>
        <begin position="398"/>
        <end position="410"/>
    </location>
</feature>
<feature type="domain" description="MYND-type" evidence="6">
    <location>
        <begin position="37"/>
        <end position="76"/>
    </location>
</feature>
<dbReference type="PROSITE" id="PS50865">
    <property type="entry name" value="ZF_MYND_2"/>
    <property type="match status" value="2"/>
</dbReference>
<feature type="compositionally biased region" description="Polar residues" evidence="5">
    <location>
        <begin position="203"/>
        <end position="233"/>
    </location>
</feature>
<evidence type="ECO:0000256" key="2">
    <source>
        <dbReference type="ARBA" id="ARBA00022771"/>
    </source>
</evidence>
<feature type="region of interest" description="Disordered" evidence="5">
    <location>
        <begin position="453"/>
        <end position="482"/>
    </location>
</feature>
<dbReference type="GO" id="GO:0008270">
    <property type="term" value="F:zinc ion binding"/>
    <property type="evidence" value="ECO:0007669"/>
    <property type="project" value="UniProtKB-KW"/>
</dbReference>
<evidence type="ECO:0000256" key="4">
    <source>
        <dbReference type="PROSITE-ProRule" id="PRU00134"/>
    </source>
</evidence>
<dbReference type="Gene3D" id="6.10.140.2220">
    <property type="match status" value="2"/>
</dbReference>
<keyword evidence="2 4" id="KW-0863">Zinc-finger</keyword>
<dbReference type="EMBL" id="CYKH01001726">
    <property type="protein sequence ID" value="CUG89342.1"/>
    <property type="molecule type" value="Genomic_DNA"/>
</dbReference>
<feature type="region of interest" description="Disordered" evidence="5">
    <location>
        <begin position="198"/>
        <end position="233"/>
    </location>
</feature>
<sequence length="544" mass="57465">MSKMFISTDFSQNELTDNDFTDVNSVDGENEDCDEPCNGCGKLLSPDLILKCPCSNALYCSTLCQAKDWPVHQTRCSAASMQQSVEICSNCRRTSTTLCVCRCGKTYYCDRRCQKKHWHRHAHMCACRVQKNQVGYTRPTANKAVQAGGDFDDCAGSFAGSAVGRKVGNQSFSTGGTPIIVTGPMAGLSSLVSGPSQKKLGMATTSTQATSTLESSATGNATGDSDGLTPSKTRNPLAMLLRSTTAFKNSAGGAAAAGAGDSSAETSTTSLLQSSNRQQQPTLAKGMMAKVNSSGNQNGKSATTAAGGLPSFGDDAEADDFTIELSSAQLVQNKSRIASVATAAQPHASANHQLSFRQRASSVNFAPLKKAAGADVENETNANLDSHRSSKENLLENTTRSTAGSTGSRRASTVLKFCSKNPYVSNDADSPRDTTAVDSPRRASVTMETLLSVHPANNPNPMRRKSPTAATPSRGAGGGSFLQRNQFNSVNMSMNKIGIPNALAVAVYEDLDDPWVNLPMGAKIKDSDVHGRKLGRRAVLIVRK</sequence>
<feature type="region of interest" description="Disordered" evidence="5">
    <location>
        <begin position="252"/>
        <end position="311"/>
    </location>
</feature>
<feature type="compositionally biased region" description="Basic and acidic residues" evidence="5">
    <location>
        <begin position="385"/>
        <end position="394"/>
    </location>
</feature>
<feature type="domain" description="MYND-type" evidence="6">
    <location>
        <begin position="88"/>
        <end position="125"/>
    </location>
</feature>
<dbReference type="VEuPathDB" id="TriTrypDB:BSAL_20585"/>
<gene>
    <name evidence="7" type="ORF">BSAL_20585</name>
</gene>
<feature type="compositionally biased region" description="Polar residues" evidence="5">
    <location>
        <begin position="291"/>
        <end position="304"/>
    </location>
</feature>
<evidence type="ECO:0000256" key="5">
    <source>
        <dbReference type="SAM" id="MobiDB-lite"/>
    </source>
</evidence>
<keyword evidence="3" id="KW-0862">Zinc</keyword>
<evidence type="ECO:0000259" key="6">
    <source>
        <dbReference type="PROSITE" id="PS50865"/>
    </source>
</evidence>
<dbReference type="AlphaFoldDB" id="A0A0S4JGW3"/>
<evidence type="ECO:0000256" key="1">
    <source>
        <dbReference type="ARBA" id="ARBA00022723"/>
    </source>
</evidence>
<evidence type="ECO:0000313" key="8">
    <source>
        <dbReference type="Proteomes" id="UP000051952"/>
    </source>
</evidence>
<reference evidence="8" key="1">
    <citation type="submission" date="2015-09" db="EMBL/GenBank/DDBJ databases">
        <authorList>
            <consortium name="Pathogen Informatics"/>
        </authorList>
    </citation>
    <scope>NUCLEOTIDE SEQUENCE [LARGE SCALE GENOMIC DNA]</scope>
    <source>
        <strain evidence="8">Lake Konstanz</strain>
    </source>
</reference>
<dbReference type="SUPFAM" id="SSF144232">
    <property type="entry name" value="HIT/MYND zinc finger-like"/>
    <property type="match status" value="2"/>
</dbReference>
<evidence type="ECO:0000313" key="7">
    <source>
        <dbReference type="EMBL" id="CUG89342.1"/>
    </source>
</evidence>
<evidence type="ECO:0000256" key="3">
    <source>
        <dbReference type="ARBA" id="ARBA00022833"/>
    </source>
</evidence>
<dbReference type="InterPro" id="IPR002893">
    <property type="entry name" value="Znf_MYND"/>
</dbReference>
<proteinExistence type="predicted"/>
<feature type="compositionally biased region" description="Low complexity" evidence="5">
    <location>
        <begin position="252"/>
        <end position="270"/>
    </location>
</feature>
<organism evidence="7 8">
    <name type="scientific">Bodo saltans</name>
    <name type="common">Flagellated protozoan</name>
    <dbReference type="NCBI Taxonomy" id="75058"/>
    <lineage>
        <taxon>Eukaryota</taxon>
        <taxon>Discoba</taxon>
        <taxon>Euglenozoa</taxon>
        <taxon>Kinetoplastea</taxon>
        <taxon>Metakinetoplastina</taxon>
        <taxon>Eubodonida</taxon>
        <taxon>Bodonidae</taxon>
        <taxon>Bodo</taxon>
    </lineage>
</organism>
<accession>A0A0S4JGW3</accession>
<protein>
    <submittedName>
        <fullName evidence="7">Zinc finger protein, putative</fullName>
    </submittedName>
</protein>
<keyword evidence="1" id="KW-0479">Metal-binding</keyword>